<dbReference type="InterPro" id="IPR003594">
    <property type="entry name" value="HATPase_dom"/>
</dbReference>
<dbReference type="PROSITE" id="PS50109">
    <property type="entry name" value="HIS_KIN"/>
    <property type="match status" value="1"/>
</dbReference>
<evidence type="ECO:0000313" key="14">
    <source>
        <dbReference type="Proteomes" id="UP000474024"/>
    </source>
</evidence>
<reference evidence="13 14" key="1">
    <citation type="submission" date="2019-08" db="EMBL/GenBank/DDBJ databases">
        <title>In-depth cultivation of the pig gut microbiome towards novel bacterial diversity and tailored functional studies.</title>
        <authorList>
            <person name="Wylensek D."/>
            <person name="Hitch T.C.A."/>
            <person name="Clavel T."/>
        </authorList>
    </citation>
    <scope>NUCLEOTIDE SEQUENCE [LARGE SCALE GENOMIC DNA]</scope>
    <source>
        <strain evidence="13 14">MUC/MUC-530-WT-4D</strain>
    </source>
</reference>
<dbReference type="InterPro" id="IPR050351">
    <property type="entry name" value="BphY/WalK/GraS-like"/>
</dbReference>
<dbReference type="EMBL" id="VUNI01000022">
    <property type="protein sequence ID" value="MST75646.1"/>
    <property type="molecule type" value="Genomic_DNA"/>
</dbReference>
<comment type="catalytic activity">
    <reaction evidence="1">
        <text>ATP + protein L-histidine = ADP + protein N-phospho-L-histidine.</text>
        <dbReference type="EC" id="2.7.13.3"/>
    </reaction>
</comment>
<feature type="transmembrane region" description="Helical" evidence="11">
    <location>
        <begin position="12"/>
        <end position="33"/>
    </location>
</feature>
<keyword evidence="5" id="KW-0808">Transferase</keyword>
<keyword evidence="7 13" id="KW-0418">Kinase</keyword>
<dbReference type="PANTHER" id="PTHR45453:SF2">
    <property type="entry name" value="HISTIDINE KINASE"/>
    <property type="match status" value="1"/>
</dbReference>
<evidence type="ECO:0000256" key="8">
    <source>
        <dbReference type="ARBA" id="ARBA00022989"/>
    </source>
</evidence>
<dbReference type="Gene3D" id="1.10.287.130">
    <property type="match status" value="1"/>
</dbReference>
<comment type="caution">
    <text evidence="13">The sequence shown here is derived from an EMBL/GenBank/DDBJ whole genome shotgun (WGS) entry which is preliminary data.</text>
</comment>
<evidence type="ECO:0000313" key="13">
    <source>
        <dbReference type="EMBL" id="MST75646.1"/>
    </source>
</evidence>
<name>A0A6L5YUK8_9FIRM</name>
<evidence type="ECO:0000259" key="12">
    <source>
        <dbReference type="PROSITE" id="PS50109"/>
    </source>
</evidence>
<evidence type="ECO:0000256" key="2">
    <source>
        <dbReference type="ARBA" id="ARBA00004651"/>
    </source>
</evidence>
<dbReference type="InterPro" id="IPR005467">
    <property type="entry name" value="His_kinase_dom"/>
</dbReference>
<feature type="transmembrane region" description="Helical" evidence="11">
    <location>
        <begin position="39"/>
        <end position="58"/>
    </location>
</feature>
<evidence type="ECO:0000256" key="1">
    <source>
        <dbReference type="ARBA" id="ARBA00000085"/>
    </source>
</evidence>
<dbReference type="PANTHER" id="PTHR45453">
    <property type="entry name" value="PHOSPHATE REGULON SENSOR PROTEIN PHOR"/>
    <property type="match status" value="1"/>
</dbReference>
<organism evidence="13 14">
    <name type="scientific">Roseburia porci</name>
    <dbReference type="NCBI Taxonomy" id="2605790"/>
    <lineage>
        <taxon>Bacteria</taxon>
        <taxon>Bacillati</taxon>
        <taxon>Bacillota</taxon>
        <taxon>Clostridia</taxon>
        <taxon>Lachnospirales</taxon>
        <taxon>Lachnospiraceae</taxon>
        <taxon>Roseburia</taxon>
    </lineage>
</organism>
<keyword evidence="4" id="KW-1003">Cell membrane</keyword>
<dbReference type="GO" id="GO:0005886">
    <property type="term" value="C:plasma membrane"/>
    <property type="evidence" value="ECO:0007669"/>
    <property type="project" value="UniProtKB-SubCell"/>
</dbReference>
<evidence type="ECO:0000256" key="6">
    <source>
        <dbReference type="ARBA" id="ARBA00022692"/>
    </source>
</evidence>
<evidence type="ECO:0000256" key="3">
    <source>
        <dbReference type="ARBA" id="ARBA00012438"/>
    </source>
</evidence>
<dbReference type="AlphaFoldDB" id="A0A6L5YUK8"/>
<dbReference type="SMART" id="SM00387">
    <property type="entry name" value="HATPase_c"/>
    <property type="match status" value="1"/>
</dbReference>
<protein>
    <recommendedName>
        <fullName evidence="3">histidine kinase</fullName>
        <ecNumber evidence="3">2.7.13.3</ecNumber>
    </recommendedName>
</protein>
<evidence type="ECO:0000256" key="7">
    <source>
        <dbReference type="ARBA" id="ARBA00022777"/>
    </source>
</evidence>
<dbReference type="InterPro" id="IPR004358">
    <property type="entry name" value="Sig_transdc_His_kin-like_C"/>
</dbReference>
<comment type="subcellular location">
    <subcellularLocation>
        <location evidence="2">Cell membrane</location>
        <topology evidence="2">Multi-pass membrane protein</topology>
    </subcellularLocation>
</comment>
<dbReference type="GO" id="GO:0000155">
    <property type="term" value="F:phosphorelay sensor kinase activity"/>
    <property type="evidence" value="ECO:0007669"/>
    <property type="project" value="TreeGrafter"/>
</dbReference>
<sequence>MKLLQSFIKRNLFWIIVVLALCGSHLFYLYLVNIPIHDIRYSALLDLCLIGVFGTMNYSRYRRKTAQMEELLNGPMSSQIELPEPEDEIEHIYSQLFENANISRQMAVNTAGRQQSEMKEYYSRWVHQVKTPIAALQLLLQVHRNELEELAEKLPFSEDSGENYPCNLQNVSDMEEELFRIEQYVNMALQYQRVNGAGNDFVLEEISLDAAIREVIRKYARTMIRKKLRIQYEGTQQTVLSDEKWITFVVGQVLSNAIKYSASGTIHIEVTQEVNWCYIKITDQGIGIRQEDIPRVFEQGFTGYNGHADKKSTGIGLYLCKQVLNKLGHTIRIESEVGKGTTVWIGFSTIKREVMD</sequence>
<accession>A0A6L5YUK8</accession>
<keyword evidence="14" id="KW-1185">Reference proteome</keyword>
<proteinExistence type="predicted"/>
<evidence type="ECO:0000256" key="10">
    <source>
        <dbReference type="ARBA" id="ARBA00023136"/>
    </source>
</evidence>
<evidence type="ECO:0000256" key="4">
    <source>
        <dbReference type="ARBA" id="ARBA00022475"/>
    </source>
</evidence>
<dbReference type="SUPFAM" id="SSF55874">
    <property type="entry name" value="ATPase domain of HSP90 chaperone/DNA topoisomerase II/histidine kinase"/>
    <property type="match status" value="1"/>
</dbReference>
<dbReference type="Pfam" id="PF02518">
    <property type="entry name" value="HATPase_c"/>
    <property type="match status" value="1"/>
</dbReference>
<feature type="domain" description="Histidine kinase" evidence="12">
    <location>
        <begin position="124"/>
        <end position="351"/>
    </location>
</feature>
<evidence type="ECO:0000256" key="11">
    <source>
        <dbReference type="SAM" id="Phobius"/>
    </source>
</evidence>
<keyword evidence="6 11" id="KW-0812">Transmembrane</keyword>
<dbReference type="Gene3D" id="3.30.565.10">
    <property type="entry name" value="Histidine kinase-like ATPase, C-terminal domain"/>
    <property type="match status" value="1"/>
</dbReference>
<gene>
    <name evidence="13" type="ORF">FYJ75_11560</name>
</gene>
<dbReference type="RefSeq" id="WP_154430612.1">
    <property type="nucleotide sequence ID" value="NZ_VUNI01000022.1"/>
</dbReference>
<dbReference type="Proteomes" id="UP000474024">
    <property type="component" value="Unassembled WGS sequence"/>
</dbReference>
<evidence type="ECO:0000256" key="9">
    <source>
        <dbReference type="ARBA" id="ARBA00023012"/>
    </source>
</evidence>
<keyword evidence="10 11" id="KW-0472">Membrane</keyword>
<evidence type="ECO:0000256" key="5">
    <source>
        <dbReference type="ARBA" id="ARBA00022679"/>
    </source>
</evidence>
<dbReference type="GO" id="GO:0004721">
    <property type="term" value="F:phosphoprotein phosphatase activity"/>
    <property type="evidence" value="ECO:0007669"/>
    <property type="project" value="TreeGrafter"/>
</dbReference>
<dbReference type="GO" id="GO:0016036">
    <property type="term" value="P:cellular response to phosphate starvation"/>
    <property type="evidence" value="ECO:0007669"/>
    <property type="project" value="TreeGrafter"/>
</dbReference>
<dbReference type="EC" id="2.7.13.3" evidence="3"/>
<keyword evidence="8 11" id="KW-1133">Transmembrane helix</keyword>
<dbReference type="PRINTS" id="PR00344">
    <property type="entry name" value="BCTRLSENSOR"/>
</dbReference>
<dbReference type="InterPro" id="IPR036890">
    <property type="entry name" value="HATPase_C_sf"/>
</dbReference>
<keyword evidence="9" id="KW-0902">Two-component regulatory system</keyword>